<reference evidence="2 3" key="1">
    <citation type="journal article" date="2013" name="Genome Announc.">
        <title>Genome Sequence of the Obligate Gammaproteobacterial Methanotroph Methylomicrobium album Strain BG8.</title>
        <authorList>
            <person name="Kits K.D."/>
            <person name="Kalyuzhnaya M.G."/>
            <person name="Klotz M.G."/>
            <person name="Jetten M.S."/>
            <person name="Op den Camp H.J."/>
            <person name="Vuilleumier S."/>
            <person name="Bringel F."/>
            <person name="Dispirito A.A."/>
            <person name="Murrell J.C."/>
            <person name="Bruce D."/>
            <person name="Cheng J.F."/>
            <person name="Copeland A."/>
            <person name="Goodwin L."/>
            <person name="Hauser L."/>
            <person name="Lajus A."/>
            <person name="Land M.L."/>
            <person name="Lapidus A."/>
            <person name="Lucas S."/>
            <person name="Medigue C."/>
            <person name="Pitluck S."/>
            <person name="Woyke T."/>
            <person name="Zeytun A."/>
            <person name="Stein L.Y."/>
        </authorList>
    </citation>
    <scope>NUCLEOTIDE SEQUENCE [LARGE SCALE GENOMIC DNA]</scope>
    <source>
        <strain evidence="2 3">BG8</strain>
    </source>
</reference>
<accession>H8GHM2</accession>
<dbReference type="Pfam" id="PF25856">
    <property type="entry name" value="MPN635_N"/>
    <property type="match status" value="1"/>
</dbReference>
<dbReference type="RefSeq" id="WP_005374638.1">
    <property type="nucleotide sequence ID" value="NZ_CM001475.1"/>
</dbReference>
<organism evidence="2 3">
    <name type="scientific">Methylomicrobium album BG8</name>
    <dbReference type="NCBI Taxonomy" id="686340"/>
    <lineage>
        <taxon>Bacteria</taxon>
        <taxon>Pseudomonadati</taxon>
        <taxon>Pseudomonadota</taxon>
        <taxon>Gammaproteobacteria</taxon>
        <taxon>Methylococcales</taxon>
        <taxon>Methylococcaceae</taxon>
        <taxon>Methylomicrobium</taxon>
    </lineage>
</organism>
<dbReference type="SUPFAM" id="SSF55874">
    <property type="entry name" value="ATPase domain of HSP90 chaperone/DNA topoisomerase II/histidine kinase"/>
    <property type="match status" value="1"/>
</dbReference>
<dbReference type="AlphaFoldDB" id="H8GHM2"/>
<dbReference type="eggNOG" id="COG2304">
    <property type="taxonomic scope" value="Bacteria"/>
</dbReference>
<dbReference type="HOGENOM" id="CLU_042019_0_0_6"/>
<dbReference type="InterPro" id="IPR058987">
    <property type="entry name" value="MPN635_N"/>
</dbReference>
<dbReference type="Gene3D" id="3.30.565.10">
    <property type="entry name" value="Histidine kinase-like ATPase, C-terminal domain"/>
    <property type="match status" value="1"/>
</dbReference>
<gene>
    <name evidence="2" type="ORF">Metal_3693</name>
</gene>
<name>H8GHM2_METAL</name>
<proteinExistence type="predicted"/>
<dbReference type="Proteomes" id="UP000005090">
    <property type="component" value="Chromosome"/>
</dbReference>
<sequence length="565" mass="64526">MKKFDLNIEKILEDWEMHHAIREIIANALDEQLLTKTDDIVIAKNGNSWIIRDFGRGLKYSHLTQKENQEKLSSTNVIGKFGIGLKDALATFDRREAIVSVKSRYGQISIEKSPKQDFQDISTLHAIIEDPVDAHFIGTEFELKGVADDEVDTAKKLFLKFSGEEVIETTMQGQVVKRHGNHGNIYINGVKVSEEENFLFSYNITRLSAPIKKAINRERSNVGRGAYTDSVKKILLNSKQKEIAETLAKDLTNINRGTAHDELSWIDVQEHSVKILNQTGKYLFITSFEAMQHPDMIDHARNSGHEIITIPDNLKDKIQGVRDLSGNPIIDITQFVENYNDSFEFNFVDPDKLSNEERVVYQFTPKILDLFGRVPKKVKEIKISSTMRKDFFDETETLGCWDQKTSSIILARKTLKSLPDYSGTLIHELIHAKTGHDSISRAFENSLTEKIGDLCSKILGNSGKDITKAELIDSILEEMDRVWGEDGLGGEPDEYAWLLENFNITEEDDVQWQLILQHSMNDLYDEDLEDEELMTFLEDDQSVIQFLQEFLGKYKNSSASYVNRD</sequence>
<dbReference type="InterPro" id="IPR036890">
    <property type="entry name" value="HATPase_C_sf"/>
</dbReference>
<dbReference type="EMBL" id="CM001475">
    <property type="protein sequence ID" value="EIC31340.1"/>
    <property type="molecule type" value="Genomic_DNA"/>
</dbReference>
<feature type="domain" description="MPN635 N-terminal" evidence="1">
    <location>
        <begin position="150"/>
        <end position="240"/>
    </location>
</feature>
<evidence type="ECO:0000313" key="2">
    <source>
        <dbReference type="EMBL" id="EIC31340.1"/>
    </source>
</evidence>
<evidence type="ECO:0000259" key="1">
    <source>
        <dbReference type="Pfam" id="PF25856"/>
    </source>
</evidence>
<protein>
    <recommendedName>
        <fullName evidence="1">MPN635 N-terminal domain-containing protein</fullName>
    </recommendedName>
</protein>
<keyword evidence="3" id="KW-1185">Reference proteome</keyword>
<evidence type="ECO:0000313" key="3">
    <source>
        <dbReference type="Proteomes" id="UP000005090"/>
    </source>
</evidence>